<dbReference type="InterPro" id="IPR005064">
    <property type="entry name" value="BUG"/>
</dbReference>
<gene>
    <name evidence="2" type="ORF">NRP21_17235</name>
</gene>
<evidence type="ECO:0000313" key="2">
    <source>
        <dbReference type="EMBL" id="MCR0983801.1"/>
    </source>
</evidence>
<dbReference type="EMBL" id="JANJOU010000016">
    <property type="protein sequence ID" value="MCR0983801.1"/>
    <property type="molecule type" value="Genomic_DNA"/>
</dbReference>
<dbReference type="Gene3D" id="3.40.190.150">
    <property type="entry name" value="Bordetella uptake gene, domain 1"/>
    <property type="match status" value="1"/>
</dbReference>
<dbReference type="Proteomes" id="UP001524642">
    <property type="component" value="Unassembled WGS sequence"/>
</dbReference>
<dbReference type="InterPro" id="IPR042100">
    <property type="entry name" value="Bug_dom1"/>
</dbReference>
<comment type="caution">
    <text evidence="2">The sequence shown here is derived from an EMBL/GenBank/DDBJ whole genome shotgun (WGS) entry which is preliminary data.</text>
</comment>
<dbReference type="PANTHER" id="PTHR42928">
    <property type="entry name" value="TRICARBOXYLATE-BINDING PROTEIN"/>
    <property type="match status" value="1"/>
</dbReference>
<proteinExistence type="inferred from homology"/>
<evidence type="ECO:0000256" key="1">
    <source>
        <dbReference type="ARBA" id="ARBA00006987"/>
    </source>
</evidence>
<evidence type="ECO:0000313" key="3">
    <source>
        <dbReference type="Proteomes" id="UP001524642"/>
    </source>
</evidence>
<dbReference type="RefSeq" id="WP_257717466.1">
    <property type="nucleotide sequence ID" value="NZ_JANJOU010000016.1"/>
</dbReference>
<accession>A0ABT1X6S8</accession>
<organism evidence="2 3">
    <name type="scientific">Roseomonas populi</name>
    <dbReference type="NCBI Taxonomy" id="3121582"/>
    <lineage>
        <taxon>Bacteria</taxon>
        <taxon>Pseudomonadati</taxon>
        <taxon>Pseudomonadota</taxon>
        <taxon>Alphaproteobacteria</taxon>
        <taxon>Acetobacterales</taxon>
        <taxon>Roseomonadaceae</taxon>
        <taxon>Roseomonas</taxon>
    </lineage>
</organism>
<dbReference type="Pfam" id="PF03401">
    <property type="entry name" value="TctC"/>
    <property type="match status" value="1"/>
</dbReference>
<sequence length="277" mass="28452">MLREPLGTSLGQPVVIENRPGAGGNIGIQSVARAAPDGHTLLFCSSAFAANPALQPQDRPPLYDPLRDFAPITAAVTSPNAIVAHPSAQIGTLAAMLARARAEPGKLDYSSPGSGTGPHLAAEMFRRATRIELTHVPFNGAAPAMQAVLAGTVPLGFAAMPAAQSLVRTGGLIGLATTGPERWPDLPGMPTVAETVLPGFQSETWQALFAPAGTPEPVTARIAGLVTTIVRAASSEGRLRGIGFRALLNTPAEFAAQLATEVPALAALVREAGIRAD</sequence>
<dbReference type="Gene3D" id="3.40.190.10">
    <property type="entry name" value="Periplasmic binding protein-like II"/>
    <property type="match status" value="1"/>
</dbReference>
<comment type="similarity">
    <text evidence="1">Belongs to the UPF0065 (bug) family.</text>
</comment>
<keyword evidence="3" id="KW-1185">Reference proteome</keyword>
<dbReference type="SUPFAM" id="SSF53850">
    <property type="entry name" value="Periplasmic binding protein-like II"/>
    <property type="match status" value="1"/>
</dbReference>
<name>A0ABT1X6S8_9PROT</name>
<protein>
    <submittedName>
        <fullName evidence="2">Tripartite tricarboxylate transporter substrate-binding protein</fullName>
    </submittedName>
</protein>
<reference evidence="2 3" key="1">
    <citation type="submission" date="2022-06" db="EMBL/GenBank/DDBJ databases">
        <title>Roseomonas CN29.</title>
        <authorList>
            <person name="Cheng Y."/>
            <person name="He X."/>
        </authorList>
    </citation>
    <scope>NUCLEOTIDE SEQUENCE [LARGE SCALE GENOMIC DNA]</scope>
    <source>
        <strain evidence="2 3">CN29</strain>
    </source>
</reference>
<dbReference type="PANTHER" id="PTHR42928:SF5">
    <property type="entry name" value="BLR1237 PROTEIN"/>
    <property type="match status" value="1"/>
</dbReference>